<dbReference type="PANTHER" id="PTHR33375:SF1">
    <property type="entry name" value="CHROMOSOME-PARTITIONING PROTEIN PARB-RELATED"/>
    <property type="match status" value="1"/>
</dbReference>
<dbReference type="InterPro" id="IPR057240">
    <property type="entry name" value="ParB_dimer_C"/>
</dbReference>
<dbReference type="HOGENOM" id="CLU_023853_0_0_6"/>
<evidence type="ECO:0000256" key="2">
    <source>
        <dbReference type="ARBA" id="ARBA00022372"/>
    </source>
</evidence>
<keyword evidence="4" id="KW-0238">DNA-binding</keyword>
<dbReference type="InterPro" id="IPR004437">
    <property type="entry name" value="ParB/RepB/Spo0J"/>
</dbReference>
<evidence type="ECO:0000256" key="1">
    <source>
        <dbReference type="ARBA" id="ARBA00006295"/>
    </source>
</evidence>
<dbReference type="InterPro" id="IPR036086">
    <property type="entry name" value="ParB/Sulfiredoxin_sf"/>
</dbReference>
<reference evidence="7 8" key="1">
    <citation type="journal article" date="2009" name="Infect. Immun.">
        <title>Comparative genomics reveal extensive transposon-mediated genomic plasticity and diversity among potential effector proteins within the genus Coxiella.</title>
        <authorList>
            <person name="Beare P.A."/>
            <person name="Unsworth N."/>
            <person name="Andoh M."/>
            <person name="Voth D.E."/>
            <person name="Omsland A."/>
            <person name="Gilk S.D."/>
            <person name="Williams K.P."/>
            <person name="Sobral B.W."/>
            <person name="Kupko J.J.III."/>
            <person name="Porcella S.F."/>
            <person name="Samuel J.E."/>
            <person name="Heinzen R.A."/>
        </authorList>
    </citation>
    <scope>NUCLEOTIDE SEQUENCE [LARGE SCALE GENOMIC DNA]</scope>
    <source>
        <strain evidence="7 8">Dugway 5J108-111</strain>
        <plasmid evidence="8">pQpDG</plasmid>
    </source>
</reference>
<geneLocation type="plasmid" evidence="7 8">
    <name>pQpDG</name>
</geneLocation>
<dbReference type="SUPFAM" id="SSF110849">
    <property type="entry name" value="ParB/Sulfiredoxin"/>
    <property type="match status" value="1"/>
</dbReference>
<name>A9KH93_COXBN</name>
<dbReference type="Pfam" id="PF02195">
    <property type="entry name" value="ParB_N"/>
    <property type="match status" value="1"/>
</dbReference>
<dbReference type="InterPro" id="IPR003115">
    <property type="entry name" value="ParB_N"/>
</dbReference>
<dbReference type="Gene3D" id="1.10.10.2830">
    <property type="match status" value="1"/>
</dbReference>
<sequence>MLVETFAGWRRRLRYAINVNVLKGKIMADIELKGLKGLRDLKSLASASKTNDFVAQNLYFLSIDLLQTGKYQPRKGWIKESLQELVNSIKSQGIIQPLIVRQIQTNRYEIIAGERRWRAAKEAGLKKVPAIIRNVDDTTALAFALIENIQRENLNPIDEALAFSRLRDEFSMSHAAISETVGRSRTAVTNILRLLSLDDSVKVLLQTDKLEMGHARALLTLPKDQQILFAQKIIDKNLTVREAEKLVQFAKTPKETKPAPYADEVQGWVNQLSRSLSSKIAININEKGEGKVIIHFTSPEEVDWLVEHFTDKAEE</sequence>
<dbReference type="SMART" id="SM00470">
    <property type="entry name" value="ParB"/>
    <property type="match status" value="1"/>
</dbReference>
<evidence type="ECO:0000256" key="4">
    <source>
        <dbReference type="ARBA" id="ARBA00023125"/>
    </source>
</evidence>
<evidence type="ECO:0000313" key="7">
    <source>
        <dbReference type="EMBL" id="ABS78585.2"/>
    </source>
</evidence>
<dbReference type="GO" id="GO:0005694">
    <property type="term" value="C:chromosome"/>
    <property type="evidence" value="ECO:0007669"/>
    <property type="project" value="TreeGrafter"/>
</dbReference>
<dbReference type="InterPro" id="IPR050336">
    <property type="entry name" value="Chromosome_partition/occlusion"/>
</dbReference>
<dbReference type="KEGG" id="cbd:CBUD_A0065"/>
<dbReference type="GO" id="GO:0007059">
    <property type="term" value="P:chromosome segregation"/>
    <property type="evidence" value="ECO:0007669"/>
    <property type="project" value="UniProtKB-KW"/>
</dbReference>
<dbReference type="FunFam" id="1.10.10.2830:FF:000001">
    <property type="entry name" value="Chromosome partitioning protein ParB"/>
    <property type="match status" value="1"/>
</dbReference>
<organism evidence="7 8">
    <name type="scientific">Coxiella burnetii (strain Dugway 5J108-111)</name>
    <dbReference type="NCBI Taxonomy" id="434922"/>
    <lineage>
        <taxon>Bacteria</taxon>
        <taxon>Pseudomonadati</taxon>
        <taxon>Pseudomonadota</taxon>
        <taxon>Gammaproteobacteria</taxon>
        <taxon>Legionellales</taxon>
        <taxon>Coxiellaceae</taxon>
        <taxon>Coxiella</taxon>
    </lineage>
</organism>
<dbReference type="PANTHER" id="PTHR33375">
    <property type="entry name" value="CHROMOSOME-PARTITIONING PROTEIN PARB-RELATED"/>
    <property type="match status" value="1"/>
</dbReference>
<evidence type="ECO:0000259" key="6">
    <source>
        <dbReference type="SMART" id="SM00470"/>
    </source>
</evidence>
<dbReference type="Pfam" id="PF17762">
    <property type="entry name" value="HTH_ParB"/>
    <property type="match status" value="1"/>
</dbReference>
<dbReference type="NCBIfam" id="TIGR00180">
    <property type="entry name" value="parB_part"/>
    <property type="match status" value="1"/>
</dbReference>
<evidence type="ECO:0000313" key="8">
    <source>
        <dbReference type="Proteomes" id="UP000008555"/>
    </source>
</evidence>
<accession>A9KH93</accession>
<dbReference type="Pfam" id="PF23552">
    <property type="entry name" value="ParB_C"/>
    <property type="match status" value="1"/>
</dbReference>
<dbReference type="InterPro" id="IPR041468">
    <property type="entry name" value="HTH_ParB/Spo0J"/>
</dbReference>
<keyword evidence="3" id="KW-0159">Chromosome partition</keyword>
<dbReference type="EMBL" id="CP000735">
    <property type="protein sequence ID" value="ABS78585.2"/>
    <property type="molecule type" value="Genomic_DNA"/>
</dbReference>
<dbReference type="Proteomes" id="UP000008555">
    <property type="component" value="Plasmid pQpDG"/>
</dbReference>
<protein>
    <recommendedName>
        <fullName evidence="2">Probable chromosome-partitioning protein ParB</fullName>
    </recommendedName>
</protein>
<comment type="function">
    <text evidence="5">Involved in chromosome partition. Localize to both poles of the predivisional cell following completion of DNA replication. Binds to the DNA origin of replication.</text>
</comment>
<dbReference type="CDD" id="cd16393">
    <property type="entry name" value="SPO0J_N"/>
    <property type="match status" value="1"/>
</dbReference>
<evidence type="ECO:0000256" key="3">
    <source>
        <dbReference type="ARBA" id="ARBA00022829"/>
    </source>
</evidence>
<dbReference type="FunFam" id="3.90.1530.30:FF:000001">
    <property type="entry name" value="Chromosome partitioning protein ParB"/>
    <property type="match status" value="1"/>
</dbReference>
<dbReference type="SUPFAM" id="SSF109709">
    <property type="entry name" value="KorB DNA-binding domain-like"/>
    <property type="match status" value="1"/>
</dbReference>
<keyword evidence="7" id="KW-0614">Plasmid</keyword>
<dbReference type="GO" id="GO:0045881">
    <property type="term" value="P:positive regulation of sporulation resulting in formation of a cellular spore"/>
    <property type="evidence" value="ECO:0007669"/>
    <property type="project" value="TreeGrafter"/>
</dbReference>
<dbReference type="Gene3D" id="3.90.1530.30">
    <property type="match status" value="1"/>
</dbReference>
<dbReference type="AlphaFoldDB" id="A9KH93"/>
<evidence type="ECO:0000256" key="5">
    <source>
        <dbReference type="ARBA" id="ARBA00025472"/>
    </source>
</evidence>
<gene>
    <name evidence="7" type="primary">parB:1</name>
    <name evidence="7" type="ordered locus">CBUD_A0065</name>
</gene>
<proteinExistence type="inferred from homology"/>
<comment type="similarity">
    <text evidence="1">Belongs to the ParB family.</text>
</comment>
<feature type="domain" description="ParB-like N-terminal" evidence="6">
    <location>
        <begin position="59"/>
        <end position="149"/>
    </location>
</feature>
<dbReference type="GO" id="GO:0003677">
    <property type="term" value="F:DNA binding"/>
    <property type="evidence" value="ECO:0007669"/>
    <property type="project" value="UniProtKB-KW"/>
</dbReference>